<reference evidence="1 2" key="1">
    <citation type="submission" date="2015-01" db="EMBL/GenBank/DDBJ databases">
        <title>Evolution of Trichinella species and genotypes.</title>
        <authorList>
            <person name="Korhonen P.K."/>
            <person name="Edoardo P."/>
            <person name="Giuseppe L.R."/>
            <person name="Gasser R.B."/>
        </authorList>
    </citation>
    <scope>NUCLEOTIDE SEQUENCE [LARGE SCALE GENOMIC DNA]</scope>
    <source>
        <strain evidence="1">ISS1029</strain>
    </source>
</reference>
<proteinExistence type="predicted"/>
<dbReference type="AlphaFoldDB" id="A0A0V1F8D5"/>
<dbReference type="EMBL" id="JYDP01006424">
    <property type="protein sequence ID" value="KRY82238.1"/>
    <property type="molecule type" value="Genomic_DNA"/>
</dbReference>
<organism evidence="1 2">
    <name type="scientific">Trichinella zimbabwensis</name>
    <dbReference type="NCBI Taxonomy" id="268475"/>
    <lineage>
        <taxon>Eukaryota</taxon>
        <taxon>Metazoa</taxon>
        <taxon>Ecdysozoa</taxon>
        <taxon>Nematoda</taxon>
        <taxon>Enoplea</taxon>
        <taxon>Dorylaimia</taxon>
        <taxon>Trichinellida</taxon>
        <taxon>Trichinellidae</taxon>
        <taxon>Trichinella</taxon>
    </lineage>
</organism>
<name>A0A0V1F8D5_9BILA</name>
<keyword evidence="2" id="KW-1185">Reference proteome</keyword>
<comment type="caution">
    <text evidence="1">The sequence shown here is derived from an EMBL/GenBank/DDBJ whole genome shotgun (WGS) entry which is preliminary data.</text>
</comment>
<dbReference type="Proteomes" id="UP000055024">
    <property type="component" value="Unassembled WGS sequence"/>
</dbReference>
<gene>
    <name evidence="1" type="ORF">T11_11459</name>
</gene>
<accession>A0A0V1F8D5</accession>
<evidence type="ECO:0000313" key="1">
    <source>
        <dbReference type="EMBL" id="KRY82238.1"/>
    </source>
</evidence>
<sequence length="36" mass="4238">MTDKGTAKYPYGRISLSEWCFLLCKTEEYCFPTEIL</sequence>
<protein>
    <submittedName>
        <fullName evidence="1">Uncharacterized protein</fullName>
    </submittedName>
</protein>
<evidence type="ECO:0000313" key="2">
    <source>
        <dbReference type="Proteomes" id="UP000055024"/>
    </source>
</evidence>